<protein>
    <recommendedName>
        <fullName evidence="3 10">Catalase</fullName>
        <ecNumber evidence="3 10">1.11.1.6</ecNumber>
    </recommendedName>
</protein>
<dbReference type="InterPro" id="IPR018028">
    <property type="entry name" value="Catalase"/>
</dbReference>
<feature type="active site" evidence="11">
    <location>
        <position position="86"/>
    </location>
</feature>
<dbReference type="InterPro" id="IPR024712">
    <property type="entry name" value="Catalase_clade2"/>
</dbReference>
<keyword evidence="19" id="KW-1185">Reference proteome</keyword>
<dbReference type="GO" id="GO:0004096">
    <property type="term" value="F:catalase activity"/>
    <property type="evidence" value="ECO:0007669"/>
    <property type="project" value="UniProtKB-UniRule"/>
</dbReference>
<dbReference type="Gene3D" id="1.20.1370.20">
    <property type="match status" value="1"/>
</dbReference>
<feature type="active site" evidence="11">
    <location>
        <position position="158"/>
    </location>
</feature>
<dbReference type="SMART" id="SM01060">
    <property type="entry name" value="Catalase"/>
    <property type="match status" value="1"/>
</dbReference>
<name>A0A344UR18_9ACTN</name>
<dbReference type="CDD" id="cd03132">
    <property type="entry name" value="GATase1_catalase"/>
    <property type="match status" value="1"/>
</dbReference>
<proteinExistence type="inferred from homology"/>
<dbReference type="SUPFAM" id="SSF56634">
    <property type="entry name" value="Heme-dependent catalase-like"/>
    <property type="match status" value="1"/>
</dbReference>
<dbReference type="InterPro" id="IPR011614">
    <property type="entry name" value="Catalase_core"/>
</dbReference>
<dbReference type="RefSeq" id="WP_114043842.1">
    <property type="nucleotide sequence ID" value="NZ_CP025198.1"/>
</dbReference>
<keyword evidence="5 10" id="KW-0349">Heme</keyword>
<dbReference type="GO" id="GO:0005829">
    <property type="term" value="C:cytosol"/>
    <property type="evidence" value="ECO:0007669"/>
    <property type="project" value="TreeGrafter"/>
</dbReference>
<evidence type="ECO:0000256" key="16">
    <source>
        <dbReference type="SAM" id="MobiDB-lite"/>
    </source>
</evidence>
<feature type="region of interest" description="Disordered" evidence="16">
    <location>
        <begin position="1"/>
        <end position="46"/>
    </location>
</feature>
<evidence type="ECO:0000256" key="5">
    <source>
        <dbReference type="ARBA" id="ARBA00022617"/>
    </source>
</evidence>
<dbReference type="GO" id="GO:0006979">
    <property type="term" value="P:response to oxidative stress"/>
    <property type="evidence" value="ECO:0007669"/>
    <property type="project" value="InterPro"/>
</dbReference>
<dbReference type="Gene3D" id="2.40.180.10">
    <property type="entry name" value="Catalase core domain"/>
    <property type="match status" value="1"/>
</dbReference>
<feature type="binding site" evidence="13">
    <location>
        <position position="171"/>
    </location>
    <ligand>
        <name>heme</name>
        <dbReference type="ChEBI" id="CHEBI:30413"/>
    </ligand>
</feature>
<keyword evidence="4 10" id="KW-0575">Peroxidase</keyword>
<dbReference type="PRINTS" id="PR00067">
    <property type="entry name" value="CATALASE"/>
</dbReference>
<dbReference type="EMBL" id="CP025198">
    <property type="protein sequence ID" value="AXE37716.1"/>
    <property type="molecule type" value="Genomic_DNA"/>
</dbReference>
<evidence type="ECO:0000256" key="14">
    <source>
        <dbReference type="PIRSR" id="PIRSR038927-4"/>
    </source>
</evidence>
<evidence type="ECO:0000256" key="2">
    <source>
        <dbReference type="ARBA" id="ARBA00010660"/>
    </source>
</evidence>
<evidence type="ECO:0000259" key="17">
    <source>
        <dbReference type="SMART" id="SM01060"/>
    </source>
</evidence>
<evidence type="ECO:0000256" key="7">
    <source>
        <dbReference type="ARBA" id="ARBA00023002"/>
    </source>
</evidence>
<dbReference type="EC" id="1.11.1.6" evidence="3 10"/>
<dbReference type="PROSITE" id="PS00437">
    <property type="entry name" value="CATALASE_1"/>
    <property type="match status" value="1"/>
</dbReference>
<keyword evidence="9 10" id="KW-0376">Hydrogen peroxide</keyword>
<dbReference type="AlphaFoldDB" id="A0A344UR18"/>
<feature type="binding site" evidence="13">
    <location>
        <position position="369"/>
    </location>
    <ligand>
        <name>heme</name>
        <dbReference type="ChEBI" id="CHEBI:30413"/>
    </ligand>
</feature>
<dbReference type="OrthoDB" id="3169619at2"/>
<feature type="binding site" evidence="13">
    <location>
        <position position="380"/>
    </location>
    <ligand>
        <name>heme</name>
        <dbReference type="ChEBI" id="CHEBI:30413"/>
    </ligand>
</feature>
<dbReference type="SUPFAM" id="SSF52317">
    <property type="entry name" value="Class I glutamine amidotransferase-like"/>
    <property type="match status" value="1"/>
</dbReference>
<evidence type="ECO:0000313" key="18">
    <source>
        <dbReference type="EMBL" id="AXE37716.1"/>
    </source>
</evidence>
<dbReference type="Pfam" id="PF18011">
    <property type="entry name" value="Catalase_C"/>
    <property type="match status" value="1"/>
</dbReference>
<feature type="binding site" evidence="13">
    <location>
        <position position="122"/>
    </location>
    <ligand>
        <name>heme</name>
        <dbReference type="ChEBI" id="CHEBI:30413"/>
    </ligand>
</feature>
<dbReference type="GO" id="GO:0042744">
    <property type="term" value="P:hydrogen peroxide catabolic process"/>
    <property type="evidence" value="ECO:0007669"/>
    <property type="project" value="UniProtKB-UniRule"/>
</dbReference>
<evidence type="ECO:0000256" key="15">
    <source>
        <dbReference type="RuleBase" id="RU000498"/>
    </source>
</evidence>
<evidence type="ECO:0000256" key="3">
    <source>
        <dbReference type="ARBA" id="ARBA00012314"/>
    </source>
</evidence>
<dbReference type="PROSITE" id="PS00438">
    <property type="entry name" value="CATALASE_2"/>
    <property type="match status" value="1"/>
</dbReference>
<sequence>MTDQQHQGRSTDGLEPRTPTGAAPSDEPESAAQQGQFLTTSQGARLRDTDHSLKAGRRGPVLLQDHHLREKITHFDHERIPERAVHARGAAAHGVFESYGTASSVTRAAFLQHGAVTPTFTRFSTVLGSRGSADTVRDTRGFATKFYTGEGTFDLVGNNIPVFFIQDGIKFPDVIHAAKPHPDREIPQAQSAHDTFWDFVSLHTEAQHHTLWNMSDRGIPRSFRMMEGFGIHTFRMENAQGEHTLVKFHWKPALGVHSLTWEEAQMVSGMDPDFHRRDLADAIESGAFPQWELGIQVLGDNENQTFEGIDLLDPTKIVPEELAAVQAVGRLTLTRNPENYFAETEQVAFHPGNLPPGIDVTDDPLLQVRLFSYQDTQLTRLGGPNWNQLPINRPHAPVNDMLRDGYGEQADHSGTAPYRPNSLDGGCPFTAGDAEHAFTDLPVRVPESVKNRELASSFEDHYSQPRMFWRSLTPVEQRHTIAAYSFELGKCRESAVRRRQLTCLARIDPTLCQRVADALGMEAPEPAEPLDDRLDPSPALSQLGRSWPVDGRRIGVIVDPDDADDGLADLLEAVADASMTPVLVAPRGGTAAGLPVDETFATARSVEFDAIMVGGNPVPTEDATPSLDQKAGAPAAAGIDPRLALMIQECWRHAKAIGAWGRGRQVIAEAGVQASPGVVEDDRPGPVLDELTELLGAHRVWQRFTPERA</sequence>
<evidence type="ECO:0000256" key="11">
    <source>
        <dbReference type="PIRSR" id="PIRSR038927-1"/>
    </source>
</evidence>
<feature type="binding site" evidence="13">
    <location>
        <position position="83"/>
    </location>
    <ligand>
        <name>heme</name>
        <dbReference type="ChEBI" id="CHEBI:30413"/>
    </ligand>
</feature>
<dbReference type="Pfam" id="PF00199">
    <property type="entry name" value="Catalase"/>
    <property type="match status" value="1"/>
</dbReference>
<evidence type="ECO:0000313" key="19">
    <source>
        <dbReference type="Proteomes" id="UP000251995"/>
    </source>
</evidence>
<dbReference type="PIRSF" id="PIRSF038927">
    <property type="entry name" value="Catalase_clade2"/>
    <property type="match status" value="1"/>
</dbReference>
<keyword evidence="7 10" id="KW-0560">Oxidoreductase</keyword>
<dbReference type="Gene3D" id="3.40.50.880">
    <property type="match status" value="1"/>
</dbReference>
<dbReference type="InterPro" id="IPR029062">
    <property type="entry name" value="Class_I_gatase-like"/>
</dbReference>
<feature type="domain" description="Catalase core" evidence="17">
    <location>
        <begin position="39"/>
        <end position="427"/>
    </location>
</feature>
<evidence type="ECO:0000256" key="12">
    <source>
        <dbReference type="PIRSR" id="PIRSR038927-2"/>
    </source>
</evidence>
<keyword evidence="6 10" id="KW-0479">Metal-binding</keyword>
<dbReference type="GO" id="GO:0046872">
    <property type="term" value="F:metal ion binding"/>
    <property type="evidence" value="ECO:0007669"/>
    <property type="project" value="UniProtKB-KW"/>
</dbReference>
<comment type="cofactor">
    <cofactor evidence="1 10 12">
        <name>heme</name>
        <dbReference type="ChEBI" id="CHEBI:30413"/>
    </cofactor>
</comment>
<comment type="function">
    <text evidence="10">Decomposes hydrogen peroxide into water and oxygen; serves to protect cells from the toxic effects of hydrogen peroxide.</text>
</comment>
<evidence type="ECO:0000256" key="9">
    <source>
        <dbReference type="ARBA" id="ARBA00023324"/>
    </source>
</evidence>
<evidence type="ECO:0000256" key="6">
    <source>
        <dbReference type="ARBA" id="ARBA00022723"/>
    </source>
</evidence>
<dbReference type="GO" id="GO:0020037">
    <property type="term" value="F:heme binding"/>
    <property type="evidence" value="ECO:0007669"/>
    <property type="project" value="UniProtKB-UniRule"/>
</dbReference>
<gene>
    <name evidence="18" type="primary">katE</name>
    <name evidence="18" type="ORF">JS278_00523</name>
</gene>
<feature type="compositionally biased region" description="Polar residues" evidence="16">
    <location>
        <begin position="1"/>
        <end position="10"/>
    </location>
</feature>
<dbReference type="Pfam" id="PF06628">
    <property type="entry name" value="Catalase-rel"/>
    <property type="match status" value="1"/>
</dbReference>
<dbReference type="InterPro" id="IPR041399">
    <property type="entry name" value="Catalase_large_C"/>
</dbReference>
<keyword evidence="8 10" id="KW-0408">Iron</keyword>
<dbReference type="Proteomes" id="UP000251995">
    <property type="component" value="Chromosome"/>
</dbReference>
<evidence type="ECO:0000256" key="10">
    <source>
        <dbReference type="PIRNR" id="PIRNR038927"/>
    </source>
</evidence>
<dbReference type="InterPro" id="IPR020835">
    <property type="entry name" value="Catalase_sf"/>
</dbReference>
<dbReference type="PANTHER" id="PTHR42821">
    <property type="entry name" value="CATALASE"/>
    <property type="match status" value="1"/>
</dbReference>
<dbReference type="InterPro" id="IPR043156">
    <property type="entry name" value="Catalase_clade2_helical"/>
</dbReference>
<dbReference type="InterPro" id="IPR010582">
    <property type="entry name" value="Catalase_immune_responsive"/>
</dbReference>
<feature type="compositionally biased region" description="Polar residues" evidence="16">
    <location>
        <begin position="31"/>
        <end position="43"/>
    </location>
</feature>
<dbReference type="PROSITE" id="PS51402">
    <property type="entry name" value="CATALASE_3"/>
    <property type="match status" value="1"/>
</dbReference>
<feature type="binding site" description="axial binding residue" evidence="12">
    <location>
        <position position="373"/>
    </location>
    <ligand>
        <name>heme</name>
        <dbReference type="ChEBI" id="CHEBI:30413"/>
    </ligand>
    <ligandPart>
        <name>Fe</name>
        <dbReference type="ChEBI" id="CHEBI:18248"/>
    </ligandPart>
</feature>
<dbReference type="KEGG" id="acij:JS278_00523"/>
<evidence type="ECO:0000256" key="1">
    <source>
        <dbReference type="ARBA" id="ARBA00001971"/>
    </source>
</evidence>
<evidence type="ECO:0000256" key="4">
    <source>
        <dbReference type="ARBA" id="ARBA00022559"/>
    </source>
</evidence>
<evidence type="ECO:0000256" key="8">
    <source>
        <dbReference type="ARBA" id="ARBA00023004"/>
    </source>
</evidence>
<organism evidence="18 19">
    <name type="scientific">Acidipropionibacterium virtanenii</name>
    <dbReference type="NCBI Taxonomy" id="2057246"/>
    <lineage>
        <taxon>Bacteria</taxon>
        <taxon>Bacillati</taxon>
        <taxon>Actinomycetota</taxon>
        <taxon>Actinomycetes</taxon>
        <taxon>Propionibacteriales</taxon>
        <taxon>Propionibacteriaceae</taxon>
        <taxon>Acidipropionibacterium</taxon>
    </lineage>
</organism>
<dbReference type="PANTHER" id="PTHR42821:SF1">
    <property type="entry name" value="CATALASE-B"/>
    <property type="match status" value="1"/>
</dbReference>
<dbReference type="FunFam" id="2.40.180.10:FF:000003">
    <property type="entry name" value="Catalase"/>
    <property type="match status" value="1"/>
</dbReference>
<dbReference type="InterPro" id="IPR024708">
    <property type="entry name" value="Catalase_AS"/>
</dbReference>
<feature type="cross-link" description="3'-histidyl-3-tyrosine (His-Tyr)" evidence="14">
    <location>
        <begin position="350"/>
        <end position="373"/>
    </location>
</feature>
<comment type="similarity">
    <text evidence="2">Belongs to the catalase family. HPII subfamily.</text>
</comment>
<dbReference type="InterPro" id="IPR002226">
    <property type="entry name" value="Catalase_haem_BS"/>
</dbReference>
<reference evidence="18 19" key="1">
    <citation type="submission" date="2017-12" db="EMBL/GenBank/DDBJ databases">
        <title>The whole genome sequence of the Acidipropionibacterium virtanenii sp. nov. type strain JS278.</title>
        <authorList>
            <person name="Laine P."/>
            <person name="Deptula P."/>
            <person name="Varmanen P."/>
            <person name="Auvinen P."/>
        </authorList>
    </citation>
    <scope>NUCLEOTIDE SEQUENCE [LARGE SCALE GENOMIC DNA]</scope>
    <source>
        <strain evidence="18 19">JS278</strain>
    </source>
</reference>
<comment type="catalytic activity">
    <reaction evidence="10 15">
        <text>2 H2O2 = O2 + 2 H2O</text>
        <dbReference type="Rhea" id="RHEA:20309"/>
        <dbReference type="ChEBI" id="CHEBI:15377"/>
        <dbReference type="ChEBI" id="CHEBI:15379"/>
        <dbReference type="ChEBI" id="CHEBI:16240"/>
        <dbReference type="EC" id="1.11.1.6"/>
    </reaction>
</comment>
<evidence type="ECO:0000256" key="13">
    <source>
        <dbReference type="PIRSR" id="PIRSR038927-3"/>
    </source>
</evidence>
<accession>A0A344UR18</accession>